<dbReference type="SUPFAM" id="SSF53098">
    <property type="entry name" value="Ribonuclease H-like"/>
    <property type="match status" value="1"/>
</dbReference>
<dbReference type="SUPFAM" id="SSF47353">
    <property type="entry name" value="Retrovirus capsid dimerization domain-like"/>
    <property type="match status" value="1"/>
</dbReference>
<dbReference type="InterPro" id="IPR036397">
    <property type="entry name" value="RNaseH_sf"/>
</dbReference>
<evidence type="ECO:0000259" key="1">
    <source>
        <dbReference type="PROSITE" id="PS50804"/>
    </source>
</evidence>
<dbReference type="Gene3D" id="3.30.420.10">
    <property type="entry name" value="Ribonuclease H-like superfamily/Ribonuclease H"/>
    <property type="match status" value="1"/>
</dbReference>
<gene>
    <name evidence="3" type="ORF">QQF64_009661</name>
</gene>
<proteinExistence type="predicted"/>
<feature type="domain" description="SCAN box" evidence="1">
    <location>
        <begin position="52"/>
        <end position="84"/>
    </location>
</feature>
<sequence>MQRFQLGEDIENYLRRFERLAKTWRWLVEDWSYRRVPLLTGQALEAYLAMDEERAELKNLYKRWVRPEEHSKEEISEAIILEQLPCPALTRAQARAGLQLLPDLDSLLQGRTKGPKKSWRQRQLEKYLGTPTSDASVEGLEMNGWKVPGNTAQLQREDETLKPLFVKAEYKCCVPAGQGTPASTSCYLCTIRLITMDIVGPLEKSSAGHRYILVVSDYTTRYPEAFPLRSITTPKIIHALVQLFSRVGIPEEILTDQGTNFTSRLMGQLNKQLGITAFRMIPYHPHTQVLWRNLTKLLRTCCRTPLRMVGTRTSGLAEERLGGGTYIQDGIVQYVLEMQDRLEQNKPKRTYKKNKKCRKDGASNI</sequence>
<dbReference type="PROSITE" id="PS50994">
    <property type="entry name" value="INTEGRASE"/>
    <property type="match status" value="1"/>
</dbReference>
<dbReference type="Proteomes" id="UP001558613">
    <property type="component" value="Unassembled WGS sequence"/>
</dbReference>
<dbReference type="InterPro" id="IPR038269">
    <property type="entry name" value="SCAN_sf"/>
</dbReference>
<feature type="domain" description="Integrase catalytic" evidence="2">
    <location>
        <begin position="177"/>
        <end position="355"/>
    </location>
</feature>
<reference evidence="3 4" key="1">
    <citation type="submission" date="2023-09" db="EMBL/GenBank/DDBJ databases">
        <authorList>
            <person name="Wang M."/>
        </authorList>
    </citation>
    <scope>NUCLEOTIDE SEQUENCE [LARGE SCALE GENOMIC DNA]</scope>
    <source>
        <strain evidence="3">GT-2023</strain>
        <tissue evidence="3">Liver</tissue>
    </source>
</reference>
<dbReference type="InterPro" id="IPR003309">
    <property type="entry name" value="SCAN_dom"/>
</dbReference>
<dbReference type="PANTHER" id="PTHR46888">
    <property type="entry name" value="ZINC KNUCKLE DOMAINCONTAINING PROTEIN-RELATED"/>
    <property type="match status" value="1"/>
</dbReference>
<keyword evidence="4" id="KW-1185">Reference proteome</keyword>
<dbReference type="EMBL" id="JAYMGO010000016">
    <property type="protein sequence ID" value="KAL1259084.1"/>
    <property type="molecule type" value="Genomic_DNA"/>
</dbReference>
<evidence type="ECO:0000259" key="2">
    <source>
        <dbReference type="PROSITE" id="PS50994"/>
    </source>
</evidence>
<dbReference type="Pfam" id="PF02023">
    <property type="entry name" value="SCAN"/>
    <property type="match status" value="1"/>
</dbReference>
<dbReference type="InterPro" id="IPR001584">
    <property type="entry name" value="Integrase_cat-core"/>
</dbReference>
<evidence type="ECO:0000313" key="4">
    <source>
        <dbReference type="Proteomes" id="UP001558613"/>
    </source>
</evidence>
<evidence type="ECO:0000313" key="3">
    <source>
        <dbReference type="EMBL" id="KAL1259084.1"/>
    </source>
</evidence>
<dbReference type="PROSITE" id="PS50804">
    <property type="entry name" value="SCAN_BOX"/>
    <property type="match status" value="1"/>
</dbReference>
<dbReference type="InterPro" id="IPR012337">
    <property type="entry name" value="RNaseH-like_sf"/>
</dbReference>
<dbReference type="Gene3D" id="1.10.4020.10">
    <property type="entry name" value="DNA breaking-rejoining enzymes"/>
    <property type="match status" value="1"/>
</dbReference>
<organism evidence="3 4">
    <name type="scientific">Cirrhinus molitorella</name>
    <name type="common">mud carp</name>
    <dbReference type="NCBI Taxonomy" id="172907"/>
    <lineage>
        <taxon>Eukaryota</taxon>
        <taxon>Metazoa</taxon>
        <taxon>Chordata</taxon>
        <taxon>Craniata</taxon>
        <taxon>Vertebrata</taxon>
        <taxon>Euteleostomi</taxon>
        <taxon>Actinopterygii</taxon>
        <taxon>Neopterygii</taxon>
        <taxon>Teleostei</taxon>
        <taxon>Ostariophysi</taxon>
        <taxon>Cypriniformes</taxon>
        <taxon>Cyprinidae</taxon>
        <taxon>Labeoninae</taxon>
        <taxon>Labeonini</taxon>
        <taxon>Cirrhinus</taxon>
    </lineage>
</organism>
<comment type="caution">
    <text evidence="3">The sequence shown here is derived from an EMBL/GenBank/DDBJ whole genome shotgun (WGS) entry which is preliminary data.</text>
</comment>
<dbReference type="PANTHER" id="PTHR46888:SF1">
    <property type="entry name" value="RIBONUCLEASE H"/>
    <property type="match status" value="1"/>
</dbReference>
<evidence type="ECO:0008006" key="5">
    <source>
        <dbReference type="Google" id="ProtNLM"/>
    </source>
</evidence>
<dbReference type="Pfam" id="PF00665">
    <property type="entry name" value="rve"/>
    <property type="match status" value="1"/>
</dbReference>
<name>A0ABR3M1T1_9TELE</name>
<protein>
    <recommendedName>
        <fullName evidence="5">Integrase catalytic domain-containing protein</fullName>
    </recommendedName>
</protein>
<accession>A0ABR3M1T1</accession>